<dbReference type="Pfam" id="PF01040">
    <property type="entry name" value="UbiA"/>
    <property type="match status" value="1"/>
</dbReference>
<feature type="transmembrane region" description="Helical" evidence="5">
    <location>
        <begin position="170"/>
        <end position="192"/>
    </location>
</feature>
<dbReference type="RefSeq" id="WP_307244560.1">
    <property type="nucleotide sequence ID" value="NZ_JAUSUZ010000001.1"/>
</dbReference>
<evidence type="ECO:0000313" key="6">
    <source>
        <dbReference type="EMBL" id="MDQ0369382.1"/>
    </source>
</evidence>
<evidence type="ECO:0000313" key="7">
    <source>
        <dbReference type="Proteomes" id="UP001240236"/>
    </source>
</evidence>
<evidence type="ECO:0000256" key="4">
    <source>
        <dbReference type="ARBA" id="ARBA00023136"/>
    </source>
</evidence>
<dbReference type="EC" id="2.5.1.62" evidence="6"/>
<evidence type="ECO:0000256" key="2">
    <source>
        <dbReference type="ARBA" id="ARBA00022692"/>
    </source>
</evidence>
<evidence type="ECO:0000256" key="3">
    <source>
        <dbReference type="ARBA" id="ARBA00022989"/>
    </source>
</evidence>
<reference evidence="6 7" key="1">
    <citation type="submission" date="2023-07" db="EMBL/GenBank/DDBJ databases">
        <title>Sequencing the genomes of 1000 actinobacteria strains.</title>
        <authorList>
            <person name="Klenk H.-P."/>
        </authorList>
    </citation>
    <scope>NUCLEOTIDE SEQUENCE [LARGE SCALE GENOMIC DNA]</scope>
    <source>
        <strain evidence="6 7">DSM 44709</strain>
    </source>
</reference>
<comment type="caution">
    <text evidence="6">The sequence shown here is derived from an EMBL/GenBank/DDBJ whole genome shotgun (WGS) entry which is preliminary data.</text>
</comment>
<dbReference type="PANTHER" id="PTHR42723">
    <property type="entry name" value="CHLOROPHYLL SYNTHASE"/>
    <property type="match status" value="1"/>
</dbReference>
<dbReference type="GO" id="GO:0046408">
    <property type="term" value="F:chlorophyll synthetase activity"/>
    <property type="evidence" value="ECO:0007669"/>
    <property type="project" value="UniProtKB-EC"/>
</dbReference>
<name>A0AAE3W5Z6_9ACTN</name>
<keyword evidence="4 5" id="KW-0472">Membrane</keyword>
<sequence length="289" mass="30518">MLQRSRVRTHRAVVLAAVSRPWFWPVSWVPAYLGLVLASGELSPRDPWRAGLTLLVLGPLIWGAVLAHNDLHDLPTDRLNPRKTSAGAVSPRNLRVYSAIAALAALGTAALVGPLFVLGVAGVLALGWAYSAPPLRLKARAGADVLVNALVVGVVAPLGGWSVAREPWDFPWQMALLGLLFAAAFYIPTTVVDRPADLRAGYSTIAVRFGAGGAYRLGLSLWTLALGLSLACASANVLIPAATLPYQLVMVPVLLGAYAWLTRSPSIPRLAVLALLFALPSTGFALSIT</sequence>
<feature type="transmembrane region" description="Helical" evidence="5">
    <location>
        <begin position="50"/>
        <end position="68"/>
    </location>
</feature>
<comment type="subcellular location">
    <subcellularLocation>
        <location evidence="1">Membrane</location>
        <topology evidence="1">Multi-pass membrane protein</topology>
    </subcellularLocation>
</comment>
<keyword evidence="3 5" id="KW-1133">Transmembrane helix</keyword>
<proteinExistence type="predicted"/>
<gene>
    <name evidence="6" type="ORF">J2S42_006051</name>
</gene>
<feature type="transmembrane region" description="Helical" evidence="5">
    <location>
        <begin position="213"/>
        <end position="238"/>
    </location>
</feature>
<feature type="transmembrane region" description="Helical" evidence="5">
    <location>
        <begin position="244"/>
        <end position="261"/>
    </location>
</feature>
<dbReference type="GO" id="GO:0016020">
    <property type="term" value="C:membrane"/>
    <property type="evidence" value="ECO:0007669"/>
    <property type="project" value="UniProtKB-SubCell"/>
</dbReference>
<feature type="transmembrane region" description="Helical" evidence="5">
    <location>
        <begin position="141"/>
        <end position="164"/>
    </location>
</feature>
<dbReference type="AlphaFoldDB" id="A0AAE3W5Z6"/>
<feature type="transmembrane region" description="Helical" evidence="5">
    <location>
        <begin position="270"/>
        <end position="288"/>
    </location>
</feature>
<keyword evidence="7" id="KW-1185">Reference proteome</keyword>
<dbReference type="PANTHER" id="PTHR42723:SF1">
    <property type="entry name" value="CHLOROPHYLL SYNTHASE, CHLOROPLASTIC"/>
    <property type="match status" value="1"/>
</dbReference>
<keyword evidence="6" id="KW-0808">Transferase</keyword>
<dbReference type="InterPro" id="IPR000537">
    <property type="entry name" value="UbiA_prenyltransferase"/>
</dbReference>
<dbReference type="Proteomes" id="UP001240236">
    <property type="component" value="Unassembled WGS sequence"/>
</dbReference>
<evidence type="ECO:0000256" key="5">
    <source>
        <dbReference type="SAM" id="Phobius"/>
    </source>
</evidence>
<dbReference type="InterPro" id="IPR050475">
    <property type="entry name" value="Prenyltransferase_related"/>
</dbReference>
<dbReference type="Gene3D" id="1.10.357.140">
    <property type="entry name" value="UbiA prenyltransferase"/>
    <property type="match status" value="1"/>
</dbReference>
<dbReference type="EMBL" id="JAUSUZ010000001">
    <property type="protein sequence ID" value="MDQ0369382.1"/>
    <property type="molecule type" value="Genomic_DNA"/>
</dbReference>
<accession>A0AAE3W5Z6</accession>
<evidence type="ECO:0000256" key="1">
    <source>
        <dbReference type="ARBA" id="ARBA00004141"/>
    </source>
</evidence>
<keyword evidence="2 5" id="KW-0812">Transmembrane</keyword>
<dbReference type="InterPro" id="IPR044878">
    <property type="entry name" value="UbiA_sf"/>
</dbReference>
<feature type="transmembrane region" description="Helical" evidence="5">
    <location>
        <begin position="96"/>
        <end position="129"/>
    </location>
</feature>
<protein>
    <submittedName>
        <fullName evidence="6">Chlorophyll synthase</fullName>
        <ecNumber evidence="6">2.5.1.62</ecNumber>
    </submittedName>
</protein>
<organism evidence="6 7">
    <name type="scientific">Catenuloplanes indicus</name>
    <dbReference type="NCBI Taxonomy" id="137267"/>
    <lineage>
        <taxon>Bacteria</taxon>
        <taxon>Bacillati</taxon>
        <taxon>Actinomycetota</taxon>
        <taxon>Actinomycetes</taxon>
        <taxon>Micromonosporales</taxon>
        <taxon>Micromonosporaceae</taxon>
        <taxon>Catenuloplanes</taxon>
    </lineage>
</organism>